<keyword evidence="3" id="KW-0732">Signal</keyword>
<gene>
    <name evidence="5" type="ORF">CKAN_00860700</name>
</gene>
<evidence type="ECO:0000313" key="5">
    <source>
        <dbReference type="EMBL" id="RWR80002.1"/>
    </source>
</evidence>
<feature type="signal peptide" evidence="3">
    <location>
        <begin position="1"/>
        <end position="22"/>
    </location>
</feature>
<name>A0A3S3MUZ8_9MAGN</name>
<sequence>MALPLGKLTILVGAGILGSVLAQEGRFSKVSDFFSGAFKIVLKHSKQDDTPTTRKPKNDSVLDQIDRIRQEMQHLASSRSVTIITGRRSGATNLGMPVVIIIVVGYGYIWWKGWKLSDMVFATRRSLSEASTAIAKQLEQVYSSIADAKKQLSSRINRVDSSLDECKELSAATKDEVVQLHGDLQGFAVDVESVHRVVQTLETKIGRIEEKQDLTNQGVYRLCGFVKRLEESRNAQFLQASPSSTQRPALELPRDIPAPISRTGSLPPSVPALEPSSPSSSSQTPKVLRPFHSAGLATGLKELQEISDIVNADAKVSNGTHDAVEHSSSSSSSSSIRFGWALPVRNPFARTRSAKLAHVKLLALFQQLILDRSPPASFGAEALEVSSVI</sequence>
<dbReference type="Proteomes" id="UP000283530">
    <property type="component" value="Unassembled WGS sequence"/>
</dbReference>
<accession>A0A3S3MUZ8</accession>
<keyword evidence="2" id="KW-1133">Transmembrane helix</keyword>
<keyword evidence="6" id="KW-1185">Reference proteome</keyword>
<evidence type="ECO:0000256" key="1">
    <source>
        <dbReference type="SAM" id="MobiDB-lite"/>
    </source>
</evidence>
<feature type="compositionally biased region" description="Low complexity" evidence="1">
    <location>
        <begin position="265"/>
        <end position="282"/>
    </location>
</feature>
<reference evidence="5 6" key="1">
    <citation type="journal article" date="2019" name="Nat. Plants">
        <title>Stout camphor tree genome fills gaps in understanding of flowering plant genome evolution.</title>
        <authorList>
            <person name="Chaw S.M."/>
            <person name="Liu Y.C."/>
            <person name="Wu Y.W."/>
            <person name="Wang H.Y."/>
            <person name="Lin C.I."/>
            <person name="Wu C.S."/>
            <person name="Ke H.M."/>
            <person name="Chang L.Y."/>
            <person name="Hsu C.Y."/>
            <person name="Yang H.T."/>
            <person name="Sudianto E."/>
            <person name="Hsu M.H."/>
            <person name="Wu K.P."/>
            <person name="Wang L.N."/>
            <person name="Leebens-Mack J.H."/>
            <person name="Tsai I.J."/>
        </authorList>
    </citation>
    <scope>NUCLEOTIDE SEQUENCE [LARGE SCALE GENOMIC DNA]</scope>
    <source>
        <strain evidence="6">cv. Chaw 1501</strain>
        <tissue evidence="5">Young leaves</tissue>
    </source>
</reference>
<dbReference type="PANTHER" id="PTHR47289:SF2">
    <property type="entry name" value="TRANSCRIPTION FACTOR, PUTATIVE (DUF1664)-RELATED"/>
    <property type="match status" value="1"/>
</dbReference>
<dbReference type="AlphaFoldDB" id="A0A3S3MUZ8"/>
<evidence type="ECO:0000313" key="6">
    <source>
        <dbReference type="Proteomes" id="UP000283530"/>
    </source>
</evidence>
<dbReference type="OrthoDB" id="544175at2759"/>
<feature type="transmembrane region" description="Helical" evidence="2">
    <location>
        <begin position="94"/>
        <end position="111"/>
    </location>
</feature>
<keyword evidence="2" id="KW-0472">Membrane</keyword>
<protein>
    <submittedName>
        <fullName evidence="5">B-zip transcription factor</fullName>
    </submittedName>
</protein>
<evidence type="ECO:0000256" key="3">
    <source>
        <dbReference type="SAM" id="SignalP"/>
    </source>
</evidence>
<dbReference type="EMBL" id="QPKB01000003">
    <property type="protein sequence ID" value="RWR80002.1"/>
    <property type="molecule type" value="Genomic_DNA"/>
</dbReference>
<comment type="caution">
    <text evidence="5">The sequence shown here is derived from an EMBL/GenBank/DDBJ whole genome shotgun (WGS) entry which is preliminary data.</text>
</comment>
<keyword evidence="2" id="KW-0812">Transmembrane</keyword>
<evidence type="ECO:0000256" key="2">
    <source>
        <dbReference type="SAM" id="Phobius"/>
    </source>
</evidence>
<feature type="chain" id="PRO_5018580131" evidence="3">
    <location>
        <begin position="23"/>
        <end position="389"/>
    </location>
</feature>
<dbReference type="Pfam" id="PF07889">
    <property type="entry name" value="DUF1664"/>
    <property type="match status" value="1"/>
</dbReference>
<evidence type="ECO:0000259" key="4">
    <source>
        <dbReference type="Pfam" id="PF07889"/>
    </source>
</evidence>
<dbReference type="InterPro" id="IPR012458">
    <property type="entry name" value="DUF1664"/>
</dbReference>
<dbReference type="SUPFAM" id="SSF75708">
    <property type="entry name" value="Chemotaxis phosphatase CheZ"/>
    <property type="match status" value="1"/>
</dbReference>
<organism evidence="5 6">
    <name type="scientific">Cinnamomum micranthum f. kanehirae</name>
    <dbReference type="NCBI Taxonomy" id="337451"/>
    <lineage>
        <taxon>Eukaryota</taxon>
        <taxon>Viridiplantae</taxon>
        <taxon>Streptophyta</taxon>
        <taxon>Embryophyta</taxon>
        <taxon>Tracheophyta</taxon>
        <taxon>Spermatophyta</taxon>
        <taxon>Magnoliopsida</taxon>
        <taxon>Magnoliidae</taxon>
        <taxon>Laurales</taxon>
        <taxon>Lauraceae</taxon>
        <taxon>Cinnamomum</taxon>
    </lineage>
</organism>
<feature type="domain" description="DUF1664" evidence="4">
    <location>
        <begin position="91"/>
        <end position="212"/>
    </location>
</feature>
<proteinExistence type="predicted"/>
<dbReference type="PANTHER" id="PTHR47289">
    <property type="entry name" value="TRANSCRIPTION FACTOR, PUTATIVE (DUF1664)-RELATED"/>
    <property type="match status" value="1"/>
</dbReference>
<feature type="region of interest" description="Disordered" evidence="1">
    <location>
        <begin position="255"/>
        <end position="287"/>
    </location>
</feature>